<dbReference type="Pfam" id="PF00271">
    <property type="entry name" value="Helicase_C"/>
    <property type="match status" value="1"/>
</dbReference>
<dbReference type="InterPro" id="IPR027417">
    <property type="entry name" value="P-loop_NTPase"/>
</dbReference>
<keyword evidence="3" id="KW-0378">Hydrolase</keyword>
<dbReference type="PROSITE" id="PS51192">
    <property type="entry name" value="HELICASE_ATP_BIND_1"/>
    <property type="match status" value="1"/>
</dbReference>
<evidence type="ECO:0000256" key="6">
    <source>
        <dbReference type="ARBA" id="ARBA00023125"/>
    </source>
</evidence>
<dbReference type="Gene3D" id="3.40.50.300">
    <property type="entry name" value="P-loop containing nucleotide triphosphate hydrolases"/>
    <property type="match status" value="2"/>
</dbReference>
<dbReference type="GO" id="GO:0006281">
    <property type="term" value="P:DNA repair"/>
    <property type="evidence" value="ECO:0007669"/>
    <property type="project" value="UniProtKB-KW"/>
</dbReference>
<dbReference type="InterPro" id="IPR011545">
    <property type="entry name" value="DEAD/DEAH_box_helicase_dom"/>
</dbReference>
<dbReference type="CDD" id="cd04488">
    <property type="entry name" value="RecG_wedge_OBF"/>
    <property type="match status" value="1"/>
</dbReference>
<dbReference type="PROSITE" id="PS51194">
    <property type="entry name" value="HELICASE_CTER"/>
    <property type="match status" value="1"/>
</dbReference>
<keyword evidence="5" id="KW-0067">ATP-binding</keyword>
<protein>
    <submittedName>
        <fullName evidence="10">Uncharacterized protein</fullName>
    </submittedName>
</protein>
<dbReference type="SUPFAM" id="SSF52540">
    <property type="entry name" value="P-loop containing nucleoside triphosphate hydrolases"/>
    <property type="match status" value="1"/>
</dbReference>
<evidence type="ECO:0000259" key="8">
    <source>
        <dbReference type="PROSITE" id="PS51192"/>
    </source>
</evidence>
<reference evidence="11" key="1">
    <citation type="submission" date="2017-09" db="EMBL/GenBank/DDBJ databases">
        <title>Depth-based differentiation of microbial function through sediment-hosted aquifers and enrichment of novel symbionts in the deep terrestrial subsurface.</title>
        <authorList>
            <person name="Probst A.J."/>
            <person name="Ladd B."/>
            <person name="Jarett J.K."/>
            <person name="Geller-Mcgrath D.E."/>
            <person name="Sieber C.M.K."/>
            <person name="Emerson J.B."/>
            <person name="Anantharaman K."/>
            <person name="Thomas B.C."/>
            <person name="Malmstrom R."/>
            <person name="Stieglmeier M."/>
            <person name="Klingl A."/>
            <person name="Woyke T."/>
            <person name="Ryan C.M."/>
            <person name="Banfield J.F."/>
        </authorList>
    </citation>
    <scope>NUCLEOTIDE SEQUENCE [LARGE SCALE GENOMIC DNA]</scope>
</reference>
<evidence type="ECO:0000256" key="5">
    <source>
        <dbReference type="ARBA" id="ARBA00022840"/>
    </source>
</evidence>
<gene>
    <name evidence="10" type="ORF">COU89_01075</name>
</gene>
<evidence type="ECO:0000259" key="9">
    <source>
        <dbReference type="PROSITE" id="PS51194"/>
    </source>
</evidence>
<feature type="domain" description="Helicase ATP-binding" evidence="8">
    <location>
        <begin position="273"/>
        <end position="433"/>
    </location>
</feature>
<dbReference type="InterPro" id="IPR047112">
    <property type="entry name" value="RecG/Mfd"/>
</dbReference>
<dbReference type="PANTHER" id="PTHR47964:SF1">
    <property type="entry name" value="ATP-DEPENDENT DNA HELICASE HOMOLOG RECG, CHLOROPLASTIC"/>
    <property type="match status" value="1"/>
</dbReference>
<evidence type="ECO:0000313" key="11">
    <source>
        <dbReference type="Proteomes" id="UP000231569"/>
    </source>
</evidence>
<keyword evidence="6" id="KW-0238">DNA-binding</keyword>
<dbReference type="InterPro" id="IPR033454">
    <property type="entry name" value="RecG_wedge"/>
</dbReference>
<dbReference type="Pfam" id="PF17191">
    <property type="entry name" value="RecG_wedge"/>
    <property type="match status" value="1"/>
</dbReference>
<evidence type="ECO:0000313" key="10">
    <source>
        <dbReference type="EMBL" id="PJE63822.1"/>
    </source>
</evidence>
<keyword evidence="1" id="KW-0547">Nucleotide-binding</keyword>
<keyword evidence="2" id="KW-0227">DNA damage</keyword>
<feature type="domain" description="Helicase C-terminal" evidence="9">
    <location>
        <begin position="452"/>
        <end position="616"/>
    </location>
</feature>
<dbReference type="InterPro" id="IPR012340">
    <property type="entry name" value="NA-bd_OB-fold"/>
</dbReference>
<dbReference type="EMBL" id="PFEE01000025">
    <property type="protein sequence ID" value="PJE63822.1"/>
    <property type="molecule type" value="Genomic_DNA"/>
</dbReference>
<evidence type="ECO:0000256" key="4">
    <source>
        <dbReference type="ARBA" id="ARBA00022806"/>
    </source>
</evidence>
<sequence>MLSLENSIVSIRSVGPSLQLSLNKKEIETVGDLTRYYPLRYLDIHEHVPISALRAGMLATIVVTVYSGYSRRAKSGRTSIQQFTAEDETGKIQITFFNQPFLIKQFKKNEQYLFYGTASFFGRSLTFNPREYLHIEDGSETATGVLPLYSAIPHHSQRFIRKLIHNLLPEIDAEELAEPLPEALVNKRSLLNPLQTIHALHEPESIEQTQQGRRRLVYDELLSYVLPYQKLAVEYQKKKAIQLKTQVIDTIQTLLPFTLTKDQRQSLIELKNDLQKKSPMKRMLIGEVGSGKTIIAASALFAAASSNRQAILLAPTEVLAQQHALTIKKLFSSLNKSVMLMTGSSKEMVLGAQSKKPSIIIATHAILYSDIDIENCACVVVDEQHKFGVQQRDSLMERAGGANITPHLLMLSATPIPRSLALSMYGGVSLSWLTTMPANRKPVITRVITPEKRADLYTWLEKQLAAGKQAFVVCPAIEEDEENSDASSVEQVVARLQKRFPDTPIDLLYSNLQDKNSILSKFRDKKTQILVCTTVIEVGIDIPDATIMIIEEADMFGLAQLHQLRGRVGRNEKQGYCIALYAPKESSDADKRLSYFQNELNGFTIAEYDLKLRGPGSIVGYSQSGFPFRYAKDHLSLSTFKEIHSDIQELLAIDPHFTYNSVTLPQLKQSEVTHLH</sequence>
<keyword evidence="4" id="KW-0347">Helicase</keyword>
<evidence type="ECO:0000256" key="2">
    <source>
        <dbReference type="ARBA" id="ARBA00022763"/>
    </source>
</evidence>
<dbReference type="SMART" id="SM00490">
    <property type="entry name" value="HELICc"/>
    <property type="match status" value="1"/>
</dbReference>
<dbReference type="InterPro" id="IPR014001">
    <property type="entry name" value="Helicase_ATP-bd"/>
</dbReference>
<dbReference type="SUPFAM" id="SSF50249">
    <property type="entry name" value="Nucleic acid-binding proteins"/>
    <property type="match status" value="1"/>
</dbReference>
<dbReference type="AlphaFoldDB" id="A0A2M8KV89"/>
<evidence type="ECO:0000256" key="3">
    <source>
        <dbReference type="ARBA" id="ARBA00022801"/>
    </source>
</evidence>
<dbReference type="GO" id="GO:0003678">
    <property type="term" value="F:DNA helicase activity"/>
    <property type="evidence" value="ECO:0007669"/>
    <property type="project" value="TreeGrafter"/>
</dbReference>
<dbReference type="Proteomes" id="UP000231569">
    <property type="component" value="Unassembled WGS sequence"/>
</dbReference>
<organism evidence="10 11">
    <name type="scientific">Candidatus Roizmanbacteria bacterium CG10_big_fil_rev_8_21_14_0_10_45_7</name>
    <dbReference type="NCBI Taxonomy" id="1974854"/>
    <lineage>
        <taxon>Bacteria</taxon>
        <taxon>Candidatus Roizmaniibacteriota</taxon>
    </lineage>
</organism>
<dbReference type="GO" id="GO:0005524">
    <property type="term" value="F:ATP binding"/>
    <property type="evidence" value="ECO:0007669"/>
    <property type="project" value="UniProtKB-KW"/>
</dbReference>
<dbReference type="GO" id="GO:0016787">
    <property type="term" value="F:hydrolase activity"/>
    <property type="evidence" value="ECO:0007669"/>
    <property type="project" value="UniProtKB-KW"/>
</dbReference>
<accession>A0A2M8KV89</accession>
<dbReference type="Pfam" id="PF00270">
    <property type="entry name" value="DEAD"/>
    <property type="match status" value="1"/>
</dbReference>
<dbReference type="InterPro" id="IPR001650">
    <property type="entry name" value="Helicase_C-like"/>
</dbReference>
<keyword evidence="7" id="KW-0234">DNA repair</keyword>
<dbReference type="GO" id="GO:0003677">
    <property type="term" value="F:DNA binding"/>
    <property type="evidence" value="ECO:0007669"/>
    <property type="project" value="UniProtKB-KW"/>
</dbReference>
<proteinExistence type="predicted"/>
<dbReference type="SMART" id="SM00487">
    <property type="entry name" value="DEXDc"/>
    <property type="match status" value="1"/>
</dbReference>
<dbReference type="PANTHER" id="PTHR47964">
    <property type="entry name" value="ATP-DEPENDENT DNA HELICASE HOMOLOG RECG, CHLOROPLASTIC"/>
    <property type="match status" value="1"/>
</dbReference>
<evidence type="ECO:0000256" key="1">
    <source>
        <dbReference type="ARBA" id="ARBA00022741"/>
    </source>
</evidence>
<dbReference type="Gene3D" id="2.40.50.140">
    <property type="entry name" value="Nucleic acid-binding proteins"/>
    <property type="match status" value="1"/>
</dbReference>
<name>A0A2M8KV89_9BACT</name>
<evidence type="ECO:0000256" key="7">
    <source>
        <dbReference type="ARBA" id="ARBA00023204"/>
    </source>
</evidence>
<comment type="caution">
    <text evidence="10">The sequence shown here is derived from an EMBL/GenBank/DDBJ whole genome shotgun (WGS) entry which is preliminary data.</text>
</comment>